<sequence>MKSHRYLWLGTAVLGTATGLLVPKGQKPAASAAAFASETPGKGTTHQEAAKDAAATKTAANLGPLPVSKDSIEGLLAVEPAELYSRVGLWLLDASAEDTAAFWKAYQGKGDVDMWIKDLIFTQWAKKDLDGLMEAAKRDGEEGPAWWAWTMSDPDAALAAMEGQSDSIRSFVLRGVANFHVERGMKMLEKDPSMARFLDLSNLSEEIGRKDPEAALEFLTRYNSHDLSTAVRNWAKDDPRRTLEWLAERSPDQSLIKQFAETVAEEDPKALAELAEGLPSGSLKRELETQVIRKLAETDPDKAIEAARKIESPSLAAQRLAEVGKIMVAENPEKALETLAMIFEACPDVTYRGRMIRYPSGGSGSYGTVAGLPEFITELASWNPAHVMDSVTEIEANAANAKPGANPPQSNSATAMVASVWLGKDPEGFAEWCGRQEGATFDAGASAAANFLTNRDDFAEALAWSQQIKDHSLQLSSIMSGFSRWASSDREAAIRWYEQAALPDDIGRHLKPYLPKNDP</sequence>
<dbReference type="Proteomes" id="UP000501812">
    <property type="component" value="Chromosome"/>
</dbReference>
<accession>A0A858RHV4</accession>
<dbReference type="EMBL" id="CP051774">
    <property type="protein sequence ID" value="QJE96766.1"/>
    <property type="molecule type" value="Genomic_DNA"/>
</dbReference>
<dbReference type="KEGG" id="luo:HHL09_13560"/>
<organism evidence="1 2">
    <name type="scientific">Luteolibacter luteus</name>
    <dbReference type="NCBI Taxonomy" id="2728835"/>
    <lineage>
        <taxon>Bacteria</taxon>
        <taxon>Pseudomonadati</taxon>
        <taxon>Verrucomicrobiota</taxon>
        <taxon>Verrucomicrobiia</taxon>
        <taxon>Verrucomicrobiales</taxon>
        <taxon>Verrucomicrobiaceae</taxon>
        <taxon>Luteolibacter</taxon>
    </lineage>
</organism>
<keyword evidence="2" id="KW-1185">Reference proteome</keyword>
<dbReference type="AlphaFoldDB" id="A0A858RHV4"/>
<dbReference type="RefSeq" id="WP_169455167.1">
    <property type="nucleotide sequence ID" value="NZ_CP051774.1"/>
</dbReference>
<gene>
    <name evidence="1" type="ORF">HHL09_13560</name>
</gene>
<proteinExistence type="predicted"/>
<name>A0A858RHV4_9BACT</name>
<evidence type="ECO:0000313" key="1">
    <source>
        <dbReference type="EMBL" id="QJE96766.1"/>
    </source>
</evidence>
<protein>
    <submittedName>
        <fullName evidence="1">Uncharacterized protein</fullName>
    </submittedName>
</protein>
<evidence type="ECO:0000313" key="2">
    <source>
        <dbReference type="Proteomes" id="UP000501812"/>
    </source>
</evidence>
<reference evidence="1 2" key="1">
    <citation type="submission" date="2020-04" db="EMBL/GenBank/DDBJ databases">
        <title>Luteolibacter sp. G-1-1-1 isolated from soil.</title>
        <authorList>
            <person name="Dahal R.H."/>
        </authorList>
    </citation>
    <scope>NUCLEOTIDE SEQUENCE [LARGE SCALE GENOMIC DNA]</scope>
    <source>
        <strain evidence="1 2">G-1-1-1</strain>
    </source>
</reference>